<name>A0A8T0DI20_9TREM</name>
<gene>
    <name evidence="1" type="ORF">P879_06443</name>
</gene>
<dbReference type="Proteomes" id="UP000699462">
    <property type="component" value="Unassembled WGS sequence"/>
</dbReference>
<comment type="caution">
    <text evidence="1">The sequence shown here is derived from an EMBL/GenBank/DDBJ whole genome shotgun (WGS) entry which is preliminary data.</text>
</comment>
<dbReference type="EMBL" id="JTDF01003773">
    <property type="protein sequence ID" value="KAF8567509.1"/>
    <property type="molecule type" value="Genomic_DNA"/>
</dbReference>
<dbReference type="PANTHER" id="PTHR33332">
    <property type="entry name" value="REVERSE TRANSCRIPTASE DOMAIN-CONTAINING PROTEIN"/>
    <property type="match status" value="1"/>
</dbReference>
<sequence length="228" mass="26365">MKSKVIAPSTSVTRYSIGNHTLQRVDSERDLGAITESSLSVSKACQAAKKKAMTMLGLLKRTLGKFDPAILPIIVSCYIRPYLEHSSQAWSPWLIRDQQLLEAAQRWATKMTRDTWTKPYQTRLYELGLFSLKYRRIRGDLILTYKILHPPNHVCRHLLNLATTTHLRGRSLKLMHSHSRLNCRNKFFSLRVVNRRNELPESVVQATSTEQFKLLLDNHLISLHYEVL</sequence>
<proteinExistence type="predicted"/>
<accession>A0A8T0DI20</accession>
<dbReference type="PRINTS" id="PR01345">
    <property type="entry name" value="CERVTRCPTASE"/>
</dbReference>
<protein>
    <submittedName>
        <fullName evidence="1">Uncharacterized protein</fullName>
    </submittedName>
</protein>
<evidence type="ECO:0000313" key="2">
    <source>
        <dbReference type="Proteomes" id="UP000699462"/>
    </source>
</evidence>
<evidence type="ECO:0000313" key="1">
    <source>
        <dbReference type="EMBL" id="KAF8567509.1"/>
    </source>
</evidence>
<keyword evidence="2" id="KW-1185">Reference proteome</keyword>
<organism evidence="1 2">
    <name type="scientific">Paragonimus westermani</name>
    <dbReference type="NCBI Taxonomy" id="34504"/>
    <lineage>
        <taxon>Eukaryota</taxon>
        <taxon>Metazoa</taxon>
        <taxon>Spiralia</taxon>
        <taxon>Lophotrochozoa</taxon>
        <taxon>Platyhelminthes</taxon>
        <taxon>Trematoda</taxon>
        <taxon>Digenea</taxon>
        <taxon>Plagiorchiida</taxon>
        <taxon>Troglotremata</taxon>
        <taxon>Troglotrematidae</taxon>
        <taxon>Paragonimus</taxon>
    </lineage>
</organism>
<dbReference type="OrthoDB" id="10063766at2759"/>
<reference evidence="1 2" key="1">
    <citation type="submission" date="2019-07" db="EMBL/GenBank/DDBJ databases">
        <title>Annotation for the trematode Paragonimus westermani.</title>
        <authorList>
            <person name="Choi Y.-J."/>
        </authorList>
    </citation>
    <scope>NUCLEOTIDE SEQUENCE [LARGE SCALE GENOMIC DNA]</scope>
    <source>
        <strain evidence="1">180907_Pwestermani</strain>
    </source>
</reference>
<dbReference type="AlphaFoldDB" id="A0A8T0DI20"/>